<dbReference type="CDD" id="cd00090">
    <property type="entry name" value="HTH_ARSR"/>
    <property type="match status" value="1"/>
</dbReference>
<dbReference type="InterPro" id="IPR011991">
    <property type="entry name" value="ArsR-like_HTH"/>
</dbReference>
<dbReference type="SUPFAM" id="SSF46785">
    <property type="entry name" value="Winged helix' DNA-binding domain"/>
    <property type="match status" value="1"/>
</dbReference>
<dbReference type="Pfam" id="PF12802">
    <property type="entry name" value="MarR_2"/>
    <property type="match status" value="1"/>
</dbReference>
<evidence type="ECO:0000313" key="2">
    <source>
        <dbReference type="EMBL" id="DAD78761.1"/>
    </source>
</evidence>
<feature type="domain" description="HTH marR-type" evidence="1">
    <location>
        <begin position="637"/>
        <end position="688"/>
    </location>
</feature>
<proteinExistence type="predicted"/>
<reference evidence="2" key="1">
    <citation type="journal article" date="2021" name="Proc. Natl. Acad. Sci. U.S.A.">
        <title>A Catalog of Tens of Thousands of Viruses from Human Metagenomes Reveals Hidden Associations with Chronic Diseases.</title>
        <authorList>
            <person name="Tisza M.J."/>
            <person name="Buck C.B."/>
        </authorList>
    </citation>
    <scope>NUCLEOTIDE SEQUENCE</scope>
    <source>
        <strain evidence="2">CtfvB24</strain>
    </source>
</reference>
<dbReference type="InterPro" id="IPR000835">
    <property type="entry name" value="HTH_MarR-typ"/>
</dbReference>
<accession>A0A8S5M8T4</accession>
<dbReference type="GO" id="GO:0003700">
    <property type="term" value="F:DNA-binding transcription factor activity"/>
    <property type="evidence" value="ECO:0007669"/>
    <property type="project" value="InterPro"/>
</dbReference>
<dbReference type="Gene3D" id="1.10.10.10">
    <property type="entry name" value="Winged helix-like DNA-binding domain superfamily/Winged helix DNA-binding domain"/>
    <property type="match status" value="1"/>
</dbReference>
<dbReference type="EMBL" id="BK014851">
    <property type="protein sequence ID" value="DAD78761.1"/>
    <property type="molecule type" value="Genomic_DNA"/>
</dbReference>
<protein>
    <submittedName>
        <fullName evidence="2">MarR family</fullName>
    </submittedName>
</protein>
<dbReference type="InterPro" id="IPR027417">
    <property type="entry name" value="P-loop_NTPase"/>
</dbReference>
<name>A0A8S5M8T4_9CAUD</name>
<evidence type="ECO:0000259" key="1">
    <source>
        <dbReference type="Pfam" id="PF12802"/>
    </source>
</evidence>
<organism evidence="2">
    <name type="scientific">Myoviridae sp. ctfvB24</name>
    <dbReference type="NCBI Taxonomy" id="2826679"/>
    <lineage>
        <taxon>Viruses</taxon>
        <taxon>Duplodnaviria</taxon>
        <taxon>Heunggongvirae</taxon>
        <taxon>Uroviricota</taxon>
        <taxon>Caudoviricetes</taxon>
    </lineage>
</organism>
<sequence length="709" mass="82023">MQQKDIDDFFNAVDSLKRFKRAEIKDSKDKTMIEQLYTDLLPNNHVFKMCFSDNTTFLIGRKGTGKSTIILKLENEYRKNSKYLPCYIDTKTVFESIKGEYQKIDYLRGKIPEEHLENYLIERAFIKNVLKAIGHEINVRAESFFSKLVGVINLSRKQQVKQKISALLIKIENNQYIKEIELPILAEVSTKLTQTKEVEKGQDISAGVNAKADINSGSSQLGLGVDAKRSHSTKDKTNDGWEKQFSTALLKVFQITTIIEEIGVILKEIDVTKLVVFLDDFSEVGEKTIKNFVNVVLSPLNNWANDFICFKVAAYPNRVYYGDIDVGKIDIVDLDFYNLYSRYDKSTMESLSVDFTKRLLQQRISGFCRKDFSEYFDISSTSIDEYCDLIFKTSMNVPRIVGYILYYCHQTHTSLGRKITRQAIEVAAENYYEKVVSKFFDIATHSLMSFSEKVSELQQKELLDLVVSKLKSVKRKISSGEFSGLIYNKERTNPYCSHFHFQPNLEHFLRTLELNFFVTKYNEMVNKKGVKVSIYGLNYGLSKSQNLRWGRPDGTQYRTYFIESPFDFNKDIEEFLRQSKTIICTNPQCGKTYPYEDLNFLNYNKMRCIECQSPVEVQAFSESISKEMSKIDKAKLMPRLELMILHELHKAGTKILARDIAEELDVSSQLIAKRAEKLEKKRYVVRDKSAALIKYSIADKAVDDYFHDD</sequence>
<dbReference type="SUPFAM" id="SSF52540">
    <property type="entry name" value="P-loop containing nucleoside triphosphate hydrolases"/>
    <property type="match status" value="1"/>
</dbReference>
<dbReference type="InterPro" id="IPR036388">
    <property type="entry name" value="WH-like_DNA-bd_sf"/>
</dbReference>
<dbReference type="InterPro" id="IPR036390">
    <property type="entry name" value="WH_DNA-bd_sf"/>
</dbReference>